<gene>
    <name evidence="1" type="ORF">CPRI1469_LOCUS8820</name>
</gene>
<dbReference type="EMBL" id="HBHL01013403">
    <property type="protein sequence ID" value="CAD9719954.1"/>
    <property type="molecule type" value="Transcribed_RNA"/>
</dbReference>
<proteinExistence type="predicted"/>
<accession>A0A7S2T766</accession>
<sequence>MMANDYDRIYGMLCANFRVNAFDGVRTRDTFVSWLKSLVTTQTFRREIQNVFVDHGSKAAFLYFHAKCDKSSAILVNVVQWDLDGKRISQIREFGAGFSTRL</sequence>
<protein>
    <recommendedName>
        <fullName evidence="2">SnoaL-like domain-containing protein</fullName>
    </recommendedName>
</protein>
<name>A0A7S2T766_9CHLO</name>
<reference evidence="1" key="1">
    <citation type="submission" date="2021-01" db="EMBL/GenBank/DDBJ databases">
        <authorList>
            <person name="Corre E."/>
            <person name="Pelletier E."/>
            <person name="Niang G."/>
            <person name="Scheremetjew M."/>
            <person name="Finn R."/>
            <person name="Kale V."/>
            <person name="Holt S."/>
            <person name="Cochrane G."/>
            <person name="Meng A."/>
            <person name="Brown T."/>
            <person name="Cohen L."/>
        </authorList>
    </citation>
    <scope>NUCLEOTIDE SEQUENCE</scope>
    <source>
        <strain evidence="1">CCMP1205</strain>
    </source>
</reference>
<evidence type="ECO:0008006" key="2">
    <source>
        <dbReference type="Google" id="ProtNLM"/>
    </source>
</evidence>
<evidence type="ECO:0000313" key="1">
    <source>
        <dbReference type="EMBL" id="CAD9719954.1"/>
    </source>
</evidence>
<organism evidence="1">
    <name type="scientific">Chloropicon primus</name>
    <dbReference type="NCBI Taxonomy" id="1764295"/>
    <lineage>
        <taxon>Eukaryota</taxon>
        <taxon>Viridiplantae</taxon>
        <taxon>Chlorophyta</taxon>
        <taxon>Chloropicophyceae</taxon>
        <taxon>Chloropicales</taxon>
        <taxon>Chloropicaceae</taxon>
        <taxon>Chloropicon</taxon>
    </lineage>
</organism>
<dbReference type="AlphaFoldDB" id="A0A7S2T766"/>